<evidence type="ECO:0000313" key="1">
    <source>
        <dbReference type="EMBL" id="GAK73163.1"/>
    </source>
</evidence>
<dbReference type="Proteomes" id="UP000028701">
    <property type="component" value="Unassembled WGS sequence"/>
</dbReference>
<dbReference type="PANTHER" id="PTHR35332">
    <property type="entry name" value="REGULATION OF ENOLASE PROTEIN 1"/>
    <property type="match status" value="1"/>
</dbReference>
<dbReference type="RefSeq" id="WP_045232585.1">
    <property type="nucleotide sequence ID" value="NZ_BBJU01000032.1"/>
</dbReference>
<reference evidence="1 2" key="1">
    <citation type="submission" date="2014-08" db="EMBL/GenBank/DDBJ databases">
        <title>Whole genome shotgun sequence of Rhizobium rubi NBRC 13261.</title>
        <authorList>
            <person name="Katano-Makiyama Y."/>
            <person name="Hosoyama A."/>
            <person name="Hashimoto M."/>
            <person name="Hosoyama Y."/>
            <person name="Noguchi M."/>
            <person name="Tsuchikane K."/>
            <person name="Uohara A."/>
            <person name="Ohji S."/>
            <person name="Ichikawa N."/>
            <person name="Kimura A."/>
            <person name="Yamazoe A."/>
            <person name="Fujita N."/>
        </authorList>
    </citation>
    <scope>NUCLEOTIDE SEQUENCE [LARGE SCALE GENOMIC DNA]</scope>
    <source>
        <strain evidence="1 2">NBRC 13261</strain>
    </source>
</reference>
<dbReference type="EMBL" id="BBJU01000032">
    <property type="protein sequence ID" value="GAK73163.1"/>
    <property type="molecule type" value="Genomic_DNA"/>
</dbReference>
<protein>
    <recommendedName>
        <fullName evidence="3">Regulation of enolase protein 1</fullName>
    </recommendedName>
</protein>
<dbReference type="SUPFAM" id="SSF49899">
    <property type="entry name" value="Concanavalin A-like lectins/glucanases"/>
    <property type="match status" value="1"/>
</dbReference>
<comment type="caution">
    <text evidence="1">The sequence shown here is derived from an EMBL/GenBank/DDBJ whole genome shotgun (WGS) entry which is preliminary data.</text>
</comment>
<gene>
    <name evidence="1" type="ORF">RRU01S_32_00250</name>
</gene>
<dbReference type="InterPro" id="IPR015987">
    <property type="entry name" value="UCP022704"/>
</dbReference>
<evidence type="ECO:0000313" key="2">
    <source>
        <dbReference type="Proteomes" id="UP000028701"/>
    </source>
</evidence>
<dbReference type="PIRSF" id="PIRSF022704">
    <property type="entry name" value="UCP022704"/>
    <property type="match status" value="1"/>
</dbReference>
<sequence length="195" mass="21861">MKVNLKEAIWLNEPAVWEATETALTVTTDANTDFWRKTHYGFTRDSGHFLGIAVDDGFTAHVRVQGKFRSLYDQAGLMVRIDENRWVKTGVEFTDGERFLSAVITDGKSDWSVSQPFKGLEDFYIRVTLKSGAMRIQASSDGRTWPLLRLAPFPEVSHYLVGLTACTPERGGLDVRFSEFSVGPPITTDLHDLTA</sequence>
<proteinExistence type="predicted"/>
<accession>A0A081D2L7</accession>
<dbReference type="Gene3D" id="2.60.120.200">
    <property type="match status" value="1"/>
</dbReference>
<dbReference type="InterPro" id="IPR009784">
    <property type="entry name" value="DUF1349"/>
</dbReference>
<dbReference type="PANTHER" id="PTHR35332:SF2">
    <property type="entry name" value="REGULATION OF ENOLASE PROTEIN 1"/>
    <property type="match status" value="1"/>
</dbReference>
<evidence type="ECO:0008006" key="3">
    <source>
        <dbReference type="Google" id="ProtNLM"/>
    </source>
</evidence>
<dbReference type="InterPro" id="IPR013320">
    <property type="entry name" value="ConA-like_dom_sf"/>
</dbReference>
<dbReference type="AlphaFoldDB" id="A0A081D2L7"/>
<organism evidence="1 2">
    <name type="scientific">Agrobacterium rubi TR3 = NBRC 13261</name>
    <dbReference type="NCBI Taxonomy" id="1368415"/>
    <lineage>
        <taxon>Bacteria</taxon>
        <taxon>Pseudomonadati</taxon>
        <taxon>Pseudomonadota</taxon>
        <taxon>Alphaproteobacteria</taxon>
        <taxon>Hyphomicrobiales</taxon>
        <taxon>Rhizobiaceae</taxon>
        <taxon>Rhizobium/Agrobacterium group</taxon>
        <taxon>Agrobacterium</taxon>
    </lineage>
</organism>
<name>A0A081D2L7_9HYPH</name>
<dbReference type="OrthoDB" id="9814707at2"/>
<dbReference type="Pfam" id="PF07081">
    <property type="entry name" value="DUF1349"/>
    <property type="match status" value="1"/>
</dbReference>
<dbReference type="eggNOG" id="COG3506">
    <property type="taxonomic scope" value="Bacteria"/>
</dbReference>